<proteinExistence type="inferred from homology"/>
<evidence type="ECO:0000259" key="10">
    <source>
        <dbReference type="PROSITE" id="PS51898"/>
    </source>
</evidence>
<dbReference type="PROSITE" id="PS51898">
    <property type="entry name" value="TYR_RECOMBINASE"/>
    <property type="match status" value="1"/>
</dbReference>
<evidence type="ECO:0000256" key="2">
    <source>
        <dbReference type="ARBA" id="ARBA00016082"/>
    </source>
</evidence>
<evidence type="ECO:0000259" key="11">
    <source>
        <dbReference type="PROSITE" id="PS51900"/>
    </source>
</evidence>
<evidence type="ECO:0000256" key="6">
    <source>
        <dbReference type="ARBA" id="ARBA00023125"/>
    </source>
</evidence>
<comment type="similarity">
    <text evidence="1">Belongs to the 'phage' integrase family.</text>
</comment>
<dbReference type="InterPro" id="IPR010998">
    <property type="entry name" value="Integrase_recombinase_N"/>
</dbReference>
<organism evidence="12">
    <name type="scientific">Podoviridae sp. ctuch15</name>
    <dbReference type="NCBI Taxonomy" id="2827752"/>
    <lineage>
        <taxon>Viruses</taxon>
        <taxon>Duplodnaviria</taxon>
        <taxon>Heunggongvirae</taxon>
        <taxon>Uroviricota</taxon>
        <taxon>Caudoviricetes</taxon>
    </lineage>
</organism>
<dbReference type="EMBL" id="BK032731">
    <property type="protein sequence ID" value="DAF57286.1"/>
    <property type="molecule type" value="Genomic_DNA"/>
</dbReference>
<dbReference type="Gene3D" id="1.10.150.130">
    <property type="match status" value="1"/>
</dbReference>
<dbReference type="GO" id="GO:0016787">
    <property type="term" value="F:hydrolase activity"/>
    <property type="evidence" value="ECO:0007669"/>
    <property type="project" value="UniProtKB-KW"/>
</dbReference>
<feature type="domain" description="Tyr recombinase" evidence="10">
    <location>
        <begin position="193"/>
        <end position="373"/>
    </location>
</feature>
<evidence type="ECO:0000256" key="4">
    <source>
        <dbReference type="ARBA" id="ARBA00022801"/>
    </source>
</evidence>
<dbReference type="Pfam" id="PF14657">
    <property type="entry name" value="Arm-DNA-bind_4"/>
    <property type="match status" value="1"/>
</dbReference>
<dbReference type="GO" id="GO:0044826">
    <property type="term" value="P:viral genome integration into host DNA"/>
    <property type="evidence" value="ECO:0007669"/>
    <property type="project" value="UniProtKB-KW"/>
</dbReference>
<dbReference type="PANTHER" id="PTHR30349">
    <property type="entry name" value="PHAGE INTEGRASE-RELATED"/>
    <property type="match status" value="1"/>
</dbReference>
<keyword evidence="8" id="KW-1179">Viral genome integration</keyword>
<accession>A0A8S5T223</accession>
<evidence type="ECO:0000256" key="5">
    <source>
        <dbReference type="ARBA" id="ARBA00022908"/>
    </source>
</evidence>
<dbReference type="GO" id="GO:0075713">
    <property type="term" value="P:establishment of integrated proviral latency"/>
    <property type="evidence" value="ECO:0007669"/>
    <property type="project" value="UniProtKB-KW"/>
</dbReference>
<dbReference type="Gene3D" id="1.10.443.10">
    <property type="entry name" value="Intergrase catalytic core"/>
    <property type="match status" value="1"/>
</dbReference>
<dbReference type="CDD" id="cd01189">
    <property type="entry name" value="INT_ICEBs1_C_like"/>
    <property type="match status" value="1"/>
</dbReference>
<reference evidence="12" key="1">
    <citation type="journal article" date="2021" name="Proc. Natl. Acad. Sci. U.S.A.">
        <title>A Catalog of Tens of Thousands of Viruses from Human Metagenomes Reveals Hidden Associations with Chronic Diseases.</title>
        <authorList>
            <person name="Tisza M.J."/>
            <person name="Buck C.B."/>
        </authorList>
    </citation>
    <scope>NUCLEOTIDE SEQUENCE</scope>
    <source>
        <strain evidence="12">Ctuch15</strain>
    </source>
</reference>
<evidence type="ECO:0000256" key="8">
    <source>
        <dbReference type="ARBA" id="ARBA00023195"/>
    </source>
</evidence>
<evidence type="ECO:0000313" key="12">
    <source>
        <dbReference type="EMBL" id="DAF57286.1"/>
    </source>
</evidence>
<keyword evidence="5" id="KW-0229">DNA integration</keyword>
<keyword evidence="3" id="KW-0808">Transferase</keyword>
<evidence type="ECO:0000256" key="3">
    <source>
        <dbReference type="ARBA" id="ARBA00022679"/>
    </source>
</evidence>
<sequence>MWLTYPSRFLCHKALAHQDGSFHLFGCDKVQANITIRKKDGGYQVVVSYKDGKKWRQKSKQGFETRRAAKEYGQDIIEELKNTISVFIPEDLKTITLRDFLSLYLEERVNLTYNTRASYRLAIQFFSEIAPLPIREITHAQIIRIFNDHKLSPGTRNMYLVRLRTILNYARRPYGIITHNPCDSIERVKTTTRKVKTFSKEEVDALFSYLKSTSLYRYTLICVARYTGCRYGEILGITWDDVNFTDNTISINKQFVRISKAECCIGPLKTKGSYRVLPMPPSLVKVLKDYHIHSKDGRLFPENISESAAINRAIRRVVKDKTIHDFRHTYATTLLANGADIKTVASLLGDNVSTVINTYVHYTDEMRLKAAEKVSDVFR</sequence>
<dbReference type="Pfam" id="PF00589">
    <property type="entry name" value="Phage_integrase"/>
    <property type="match status" value="1"/>
</dbReference>
<keyword evidence="7" id="KW-0233">DNA recombination</keyword>
<dbReference type="InterPro" id="IPR002104">
    <property type="entry name" value="Integrase_catalytic"/>
</dbReference>
<feature type="domain" description="Core-binding (CB)" evidence="11">
    <location>
        <begin position="95"/>
        <end position="171"/>
    </location>
</feature>
<dbReference type="InterPro" id="IPR011010">
    <property type="entry name" value="DNA_brk_join_enz"/>
</dbReference>
<dbReference type="InterPro" id="IPR050090">
    <property type="entry name" value="Tyrosine_recombinase_XerCD"/>
</dbReference>
<dbReference type="PANTHER" id="PTHR30349:SF64">
    <property type="entry name" value="PROPHAGE INTEGRASE INTD-RELATED"/>
    <property type="match status" value="1"/>
</dbReference>
<dbReference type="PROSITE" id="PS51900">
    <property type="entry name" value="CB"/>
    <property type="match status" value="1"/>
</dbReference>
<keyword evidence="4" id="KW-0378">Hydrolase</keyword>
<evidence type="ECO:0000256" key="1">
    <source>
        <dbReference type="ARBA" id="ARBA00008857"/>
    </source>
</evidence>
<dbReference type="InterPro" id="IPR013762">
    <property type="entry name" value="Integrase-like_cat_sf"/>
</dbReference>
<evidence type="ECO:0000256" key="7">
    <source>
        <dbReference type="ARBA" id="ARBA00023172"/>
    </source>
</evidence>
<keyword evidence="6 9" id="KW-0238">DNA-binding</keyword>
<dbReference type="SUPFAM" id="SSF56349">
    <property type="entry name" value="DNA breaking-rejoining enzymes"/>
    <property type="match status" value="1"/>
</dbReference>
<dbReference type="InterPro" id="IPR028259">
    <property type="entry name" value="AP2-like_int_N"/>
</dbReference>
<evidence type="ECO:0000256" key="9">
    <source>
        <dbReference type="PROSITE-ProRule" id="PRU01248"/>
    </source>
</evidence>
<dbReference type="GO" id="GO:0003677">
    <property type="term" value="F:DNA binding"/>
    <property type="evidence" value="ECO:0007669"/>
    <property type="project" value="UniProtKB-UniRule"/>
</dbReference>
<dbReference type="InterPro" id="IPR044068">
    <property type="entry name" value="CB"/>
</dbReference>
<keyword evidence="8" id="KW-1160">Virus entry into host cell</keyword>
<dbReference type="GO" id="GO:0015074">
    <property type="term" value="P:DNA integration"/>
    <property type="evidence" value="ECO:0007669"/>
    <property type="project" value="UniProtKB-KW"/>
</dbReference>
<dbReference type="GO" id="GO:0016740">
    <property type="term" value="F:transferase activity"/>
    <property type="evidence" value="ECO:0007669"/>
    <property type="project" value="UniProtKB-KW"/>
</dbReference>
<dbReference type="GO" id="GO:0006310">
    <property type="term" value="P:DNA recombination"/>
    <property type="evidence" value="ECO:0007669"/>
    <property type="project" value="UniProtKB-KW"/>
</dbReference>
<name>A0A8S5T223_9CAUD</name>
<protein>
    <recommendedName>
        <fullName evidence="2">Integrase</fullName>
    </recommendedName>
</protein>